<dbReference type="AlphaFoldDB" id="A0A5P8E5F4"/>
<evidence type="ECO:0000256" key="2">
    <source>
        <dbReference type="ARBA" id="ARBA00022695"/>
    </source>
</evidence>
<protein>
    <submittedName>
        <fullName evidence="6">DNA polymerase III subunit delta</fullName>
        <ecNumber evidence="6">2.7.7.7</ecNumber>
    </submittedName>
</protein>
<dbReference type="PANTHER" id="PTHR34388:SF1">
    <property type="entry name" value="DNA POLYMERASE III SUBUNIT DELTA"/>
    <property type="match status" value="1"/>
</dbReference>
<dbReference type="Gene3D" id="1.20.272.10">
    <property type="match status" value="1"/>
</dbReference>
<dbReference type="InterPro" id="IPR010372">
    <property type="entry name" value="DNA_pol3_delta_N"/>
</dbReference>
<keyword evidence="7" id="KW-1185">Reference proteome</keyword>
<keyword evidence="3" id="KW-0235">DNA replication</keyword>
<reference evidence="6 7" key="1">
    <citation type="submission" date="2018-11" db="EMBL/GenBank/DDBJ databases">
        <authorList>
            <person name="Na S.W."/>
            <person name="Baik M."/>
        </authorList>
    </citation>
    <scope>NUCLEOTIDE SEQUENCE [LARGE SCALE GENOMIC DNA]</scope>
    <source>
        <strain evidence="6 7">E39</strain>
    </source>
</reference>
<dbReference type="GO" id="GO:0003677">
    <property type="term" value="F:DNA binding"/>
    <property type="evidence" value="ECO:0007669"/>
    <property type="project" value="InterPro"/>
</dbReference>
<dbReference type="GO" id="GO:0006261">
    <property type="term" value="P:DNA-templated DNA replication"/>
    <property type="evidence" value="ECO:0007669"/>
    <property type="project" value="TreeGrafter"/>
</dbReference>
<dbReference type="Gene3D" id="1.10.8.60">
    <property type="match status" value="1"/>
</dbReference>
<evidence type="ECO:0000256" key="4">
    <source>
        <dbReference type="ARBA" id="ARBA00022932"/>
    </source>
</evidence>
<dbReference type="Proteomes" id="UP000249375">
    <property type="component" value="Chromosome"/>
</dbReference>
<dbReference type="NCBIfam" id="TIGR01128">
    <property type="entry name" value="holA"/>
    <property type="match status" value="1"/>
</dbReference>
<dbReference type="SUPFAM" id="SSF52540">
    <property type="entry name" value="P-loop containing nucleoside triphosphate hydrolases"/>
    <property type="match status" value="1"/>
</dbReference>
<dbReference type="KEGG" id="alq:C7Y71_003470"/>
<dbReference type="EC" id="2.7.7.7" evidence="6"/>
<keyword evidence="1 6" id="KW-0808">Transferase</keyword>
<dbReference type="OrthoDB" id="1172326at2"/>
<dbReference type="RefSeq" id="WP_111898552.1">
    <property type="nucleotide sequence ID" value="NZ_CP033459.1"/>
</dbReference>
<evidence type="ECO:0000313" key="6">
    <source>
        <dbReference type="EMBL" id="QFQ12154.1"/>
    </source>
</evidence>
<dbReference type="Pfam" id="PF06144">
    <property type="entry name" value="DNA_pol3_delta"/>
    <property type="match status" value="1"/>
</dbReference>
<dbReference type="Gene3D" id="3.40.50.300">
    <property type="entry name" value="P-loop containing nucleotide triphosphate hydrolases"/>
    <property type="match status" value="1"/>
</dbReference>
<evidence type="ECO:0000256" key="1">
    <source>
        <dbReference type="ARBA" id="ARBA00022679"/>
    </source>
</evidence>
<dbReference type="InterPro" id="IPR027417">
    <property type="entry name" value="P-loop_NTPase"/>
</dbReference>
<organism evidence="6 7">
    <name type="scientific">Pseudoprevotella muciniphila</name>
    <dbReference type="NCBI Taxonomy" id="2133944"/>
    <lineage>
        <taxon>Bacteria</taxon>
        <taxon>Pseudomonadati</taxon>
        <taxon>Bacteroidota</taxon>
        <taxon>Bacteroidia</taxon>
        <taxon>Bacteroidales</taxon>
        <taxon>Prevotellaceae</taxon>
        <taxon>Pseudoprevotella</taxon>
    </lineage>
</organism>
<proteinExistence type="predicted"/>
<evidence type="ECO:0000256" key="3">
    <source>
        <dbReference type="ARBA" id="ARBA00022705"/>
    </source>
</evidence>
<dbReference type="GO" id="GO:0009360">
    <property type="term" value="C:DNA polymerase III complex"/>
    <property type="evidence" value="ECO:0007669"/>
    <property type="project" value="InterPro"/>
</dbReference>
<keyword evidence="2 6" id="KW-0548">Nucleotidyltransferase</keyword>
<gene>
    <name evidence="6" type="primary">holA</name>
    <name evidence="6" type="ORF">C7Y71_003470</name>
</gene>
<evidence type="ECO:0000313" key="7">
    <source>
        <dbReference type="Proteomes" id="UP000249375"/>
    </source>
</evidence>
<sequence>MAYSSKKSTAPTPDSIMQDVKAGKVAPIYFLMGEEDFYIDQLENDLVNAFVKPEERDFNMITLFGAETDIDTVMMTARGFPMGAERLVVLVKEAQNLEDFDRLEFYLKKPQPTTVLIMTYRHKKLDKRLKVSTLIGKVGVLYETEKVFENKVPAFIVNYLRRKGLSIDGNAAQLMADHVGTDLSRVVTELDKLSIALPEGEKMVTMDMVMENVGISKEFNNFEFTDAIVTKNALKVFQIAKFFDNNKKAYPIQMLLAILFRLFRQLMLAYYSPDKSERGLAAWLDLNSTYPVRKNILPGMANYKPMKVLNIIAAIRRTDARSKGVGNPFTSDGDLMRELLFFILN</sequence>
<feature type="domain" description="DNA polymerase III delta N-terminal" evidence="5">
    <location>
        <begin position="29"/>
        <end position="137"/>
    </location>
</feature>
<dbReference type="GO" id="GO:0003887">
    <property type="term" value="F:DNA-directed DNA polymerase activity"/>
    <property type="evidence" value="ECO:0007669"/>
    <property type="project" value="UniProtKB-KW"/>
</dbReference>
<name>A0A5P8E5F4_9BACT</name>
<evidence type="ECO:0000259" key="5">
    <source>
        <dbReference type="Pfam" id="PF06144"/>
    </source>
</evidence>
<keyword evidence="4" id="KW-0239">DNA-directed DNA polymerase</keyword>
<dbReference type="InterPro" id="IPR005790">
    <property type="entry name" value="DNA_polIII_delta"/>
</dbReference>
<dbReference type="PANTHER" id="PTHR34388">
    <property type="entry name" value="DNA POLYMERASE III SUBUNIT DELTA"/>
    <property type="match status" value="1"/>
</dbReference>
<dbReference type="EMBL" id="CP033459">
    <property type="protein sequence ID" value="QFQ12154.1"/>
    <property type="molecule type" value="Genomic_DNA"/>
</dbReference>
<accession>A0A5P8E5F4</accession>